<dbReference type="EMBL" id="JACHFY010000015">
    <property type="protein sequence ID" value="MBB5254422.1"/>
    <property type="molecule type" value="Genomic_DNA"/>
</dbReference>
<dbReference type="EMBL" id="CP045484">
    <property type="protein sequence ID" value="QGR16349.1"/>
    <property type="molecule type" value="Genomic_DNA"/>
</dbReference>
<dbReference type="KEGG" id="soh:D1869_03375"/>
<reference evidence="1 4" key="2">
    <citation type="submission" date="2020-08" db="EMBL/GenBank/DDBJ databases">
        <title>Genomic Encyclopedia of Type Strains, Phase IV (KMG-IV): sequencing the most valuable type-strain genomes for metagenomic binning, comparative biology and taxonomic classification.</title>
        <authorList>
            <person name="Goeker M."/>
        </authorList>
    </citation>
    <scope>NUCLEOTIDE SEQUENCE [LARGE SCALE GENOMIC DNA]</scope>
    <source>
        <strain evidence="1 4">DSM 12421</strain>
    </source>
</reference>
<accession>A0A650CF02</accession>
<sequence length="189" mass="21579">MLSITLTVNKLSALSYLSNVKVLENFKIKVLNEYEVEIDDKKYDIKKKTSLTEVIYNFEKNSFFGKKNMHLKFSILPRKDGVTISIDGDTKLLERFDEKSFINGIMVEDAEKVASSKTLMTLRVKRDDISEVINMALSKSINSTLLLWLSSENKYVRMKIKNGELVEKVGEFSILGENVDVLIKQLAVT</sequence>
<evidence type="ECO:0000313" key="1">
    <source>
        <dbReference type="EMBL" id="MBB5254422.1"/>
    </source>
</evidence>
<organism evidence="2 3">
    <name type="scientific">Sulfurisphaera ohwakuensis</name>
    <dbReference type="NCBI Taxonomy" id="69656"/>
    <lineage>
        <taxon>Archaea</taxon>
        <taxon>Thermoproteota</taxon>
        <taxon>Thermoprotei</taxon>
        <taxon>Sulfolobales</taxon>
        <taxon>Sulfolobaceae</taxon>
        <taxon>Sulfurisphaera</taxon>
    </lineage>
</organism>
<dbReference type="GeneID" id="42800255"/>
<reference evidence="2 3" key="1">
    <citation type="submission" date="2019-10" db="EMBL/GenBank/DDBJ databases">
        <title>Genome Sequences from Six Type Strain Members of the Archaeal Family Sulfolobaceae: Acidianus ambivalens, Acidianus infernus, Metallosphaera prunae, Stygiolobus azoricus, Sulfolobus metallicus, and Sulfurisphaera ohwakuensis.</title>
        <authorList>
            <person name="Counts J.A."/>
            <person name="Kelly R.M."/>
        </authorList>
    </citation>
    <scope>NUCLEOTIDE SEQUENCE [LARGE SCALE GENOMIC DNA]</scope>
    <source>
        <strain evidence="2 3">TA-1</strain>
    </source>
</reference>
<protein>
    <submittedName>
        <fullName evidence="2">Uncharacterized protein</fullName>
    </submittedName>
</protein>
<proteinExistence type="predicted"/>
<dbReference type="RefSeq" id="WP_156013907.1">
    <property type="nucleotide sequence ID" value="NZ_CP045484.1"/>
</dbReference>
<evidence type="ECO:0000313" key="4">
    <source>
        <dbReference type="Proteomes" id="UP000582213"/>
    </source>
</evidence>
<dbReference type="AlphaFoldDB" id="A0A650CF02"/>
<dbReference type="Proteomes" id="UP000582213">
    <property type="component" value="Unassembled WGS sequence"/>
</dbReference>
<evidence type="ECO:0000313" key="3">
    <source>
        <dbReference type="Proteomes" id="UP000427373"/>
    </source>
</evidence>
<name>A0A650CF02_SULOH</name>
<keyword evidence="3" id="KW-1185">Reference proteome</keyword>
<evidence type="ECO:0000313" key="2">
    <source>
        <dbReference type="EMBL" id="QGR16349.1"/>
    </source>
</evidence>
<gene>
    <name evidence="2" type="ORF">D1869_03375</name>
    <name evidence="1" type="ORF">HNQ62_002196</name>
</gene>
<dbReference type="OrthoDB" id="40973at2157"/>
<dbReference type="Proteomes" id="UP000427373">
    <property type="component" value="Chromosome"/>
</dbReference>